<dbReference type="InterPro" id="IPR039892">
    <property type="entry name" value="Spa2/Sph1"/>
</dbReference>
<dbReference type="Pfam" id="PF12205">
    <property type="entry name" value="GIT1_C"/>
    <property type="match status" value="1"/>
</dbReference>
<feature type="compositionally biased region" description="Basic and acidic residues" evidence="2">
    <location>
        <begin position="576"/>
        <end position="596"/>
    </location>
</feature>
<feature type="compositionally biased region" description="Polar residues" evidence="2">
    <location>
        <begin position="214"/>
        <end position="227"/>
    </location>
</feature>
<feature type="region of interest" description="Disordered" evidence="2">
    <location>
        <begin position="136"/>
        <end position="240"/>
    </location>
</feature>
<evidence type="ECO:0000259" key="4">
    <source>
        <dbReference type="Pfam" id="PF23742"/>
    </source>
</evidence>
<dbReference type="InterPro" id="IPR022018">
    <property type="entry name" value="GIT1_C"/>
</dbReference>
<feature type="domain" description="C3G9 VBS-like" evidence="4">
    <location>
        <begin position="736"/>
        <end position="846"/>
    </location>
</feature>
<reference evidence="5" key="1">
    <citation type="submission" date="2020-05" db="EMBL/GenBank/DDBJ databases">
        <title>Phylogenomic resolution of chytrid fungi.</title>
        <authorList>
            <person name="Stajich J.E."/>
            <person name="Amses K."/>
            <person name="Simmons R."/>
            <person name="Seto K."/>
            <person name="Myers J."/>
            <person name="Bonds A."/>
            <person name="Quandt C.A."/>
            <person name="Barry K."/>
            <person name="Liu P."/>
            <person name="Grigoriev I."/>
            <person name="Longcore J.E."/>
            <person name="James T.Y."/>
        </authorList>
    </citation>
    <scope>NUCLEOTIDE SEQUENCE</scope>
    <source>
        <strain evidence="5">JEL0476</strain>
    </source>
</reference>
<gene>
    <name evidence="5" type="ORF">HK099_002774</name>
</gene>
<dbReference type="PANTHER" id="PTHR21601:SF0">
    <property type="entry name" value="PROTEIN SPA2-RELATED"/>
    <property type="match status" value="1"/>
</dbReference>
<organism evidence="5 6">
    <name type="scientific">Clydaea vesicula</name>
    <dbReference type="NCBI Taxonomy" id="447962"/>
    <lineage>
        <taxon>Eukaryota</taxon>
        <taxon>Fungi</taxon>
        <taxon>Fungi incertae sedis</taxon>
        <taxon>Chytridiomycota</taxon>
        <taxon>Chytridiomycota incertae sedis</taxon>
        <taxon>Chytridiomycetes</taxon>
        <taxon>Lobulomycetales</taxon>
        <taxon>Lobulomycetaceae</taxon>
        <taxon>Clydaea</taxon>
    </lineage>
</organism>
<feature type="region of interest" description="Disordered" evidence="2">
    <location>
        <begin position="568"/>
        <end position="598"/>
    </location>
</feature>
<name>A0AAD5XWJ9_9FUNG</name>
<evidence type="ECO:0000313" key="6">
    <source>
        <dbReference type="Proteomes" id="UP001211065"/>
    </source>
</evidence>
<proteinExistence type="predicted"/>
<feature type="compositionally biased region" description="Polar residues" evidence="2">
    <location>
        <begin position="189"/>
        <end position="203"/>
    </location>
</feature>
<protein>
    <submittedName>
        <fullName evidence="5">Uncharacterized protein</fullName>
    </submittedName>
</protein>
<feature type="domain" description="C3G9 VBS-like" evidence="4">
    <location>
        <begin position="607"/>
        <end position="709"/>
    </location>
</feature>
<dbReference type="InterPro" id="IPR056439">
    <property type="entry name" value="VBS_C3G9"/>
</dbReference>
<feature type="domain" description="C3G9 VBS-like" evidence="4">
    <location>
        <begin position="860"/>
        <end position="969"/>
    </location>
</feature>
<evidence type="ECO:0000259" key="3">
    <source>
        <dbReference type="Pfam" id="PF12205"/>
    </source>
</evidence>
<evidence type="ECO:0000313" key="5">
    <source>
        <dbReference type="EMBL" id="KAJ3222036.1"/>
    </source>
</evidence>
<keyword evidence="6" id="KW-1185">Reference proteome</keyword>
<feature type="compositionally biased region" description="Polar residues" evidence="2">
    <location>
        <begin position="137"/>
        <end position="174"/>
    </location>
</feature>
<sequence length="1290" mass="144230">MSTSSNIFTMEQATELATKHYEGYRKYLQNHVSSSTSARRAAQMEKMTRMSNQELIVMSINVFDEMNRRVRTPQLLKLPPREDLSQKKNEERESLSVIHEKGFMQLTSDIKAQLEHRFPAVIQKFNVKYGIADDSQSKYTTRQSTPISVQNSARQSVSVNDKYRQSQIRANSNPISPPGSPMSPRRNVLNANENRGRSSTPINENYYPVEDTSLVPSQRGTSFSGRNRSTDRDRYIPQSPKTLNSRITTSASSNQMKQDFQDAQQNETFDKQKNEYEQMIDELKEKVNYLQLNNDKIIGLEDKILQQLREKQELNLIIDRLTQENDNFNDEIQNQMVLENDLRNEINSLVDELNSISNLNEELHGENSKLSNLNDELTKKNTTLNKLNQELTLEINQISKLNQELKTKLSKVSSDAVDSSKSLEREEKEEVDEGALSPAVSEKNRKASLALPSFQETAKDKIDEYFTSMNNFLNVLNTGSNKAILLPMKPVMIACRELLLASENFEKQYNVNSTEVNSAKESLSFSLGELVNQAKSYATSESPDKISVEVNATKLNSSVSNLSAAHGKQELNLSSNDHDGKNSEDNTEGTDDKTTEGKVNIIVREPQVIISDQKISEYNKVIASLLNLARSDNNKSVVVAVKQVMITCRQITQDLEGGNFVDSEDVNSLKGIFSLKLANLVEACKKHATTNESQLPVIEEITLGLNDTILKLAAFANGTEYHPNSSSEKMDSNVVIISDESVDLYQKGITKLLSLADENSKNVLVVMKEIMLACRSITEESHHFEQTLPTENEEIKLCKDKFSEALSVLAVSAKNHATSTNSPVALLKDACDSLTLSVKDFARVVNSVANLPENLIAVSSTVINQSTLGSYQAALRKLIHCTTLENRKNVLVAMKDVIIICRTITQEAENLTSDDEELSISKTNFSNSLANLVAILKVHATSQEEVKTKEIEEATENLTKAVFQLAHVLNGGKSNFYYEPVKRIVSMQVNNQNLVKDGNLDQNNELQHEEKDLPKQTFELVITQERVDNYQSSLLHLLKTARGSENKEVLNAAKRLMNSCKDMLLDCENYENSKDVEELDLTDLKERFSHALSTLVSAVKTHTVLSTPMNVLEAHASALTTSVFDLVDYLNYQGDYEEGDATFEGEAANSNLEGLEASAGQSLTIEQLAAHLSTHIDLVVQAVQTLLTVVRRNQSFEDPSELKDSVIGITSIVEDISQVTRQTLLNNVTSELKVKGEQILVDLSETSLTLIKLGTIDQVPQEDVKRLKQELATLSYDILKLVKALLNLIE</sequence>
<accession>A0AAD5XWJ9</accession>
<comment type="caution">
    <text evidence="5">The sequence shown here is derived from an EMBL/GenBank/DDBJ whole genome shotgun (WGS) entry which is preliminary data.</text>
</comment>
<dbReference type="PANTHER" id="PTHR21601">
    <property type="entry name" value="SPA2 PROTEIN"/>
    <property type="match status" value="1"/>
</dbReference>
<dbReference type="Proteomes" id="UP001211065">
    <property type="component" value="Unassembled WGS sequence"/>
</dbReference>
<feature type="region of interest" description="Disordered" evidence="2">
    <location>
        <begin position="416"/>
        <end position="439"/>
    </location>
</feature>
<feature type="domain" description="C3G9 VBS-like" evidence="4">
    <location>
        <begin position="1021"/>
        <end position="1131"/>
    </location>
</feature>
<keyword evidence="1" id="KW-0175">Coiled coil</keyword>
<feature type="domain" description="ARF GTPase-activating protein GIT1 C-terminal" evidence="3">
    <location>
        <begin position="1174"/>
        <end position="1289"/>
    </location>
</feature>
<dbReference type="Pfam" id="PF23742">
    <property type="entry name" value="VBS_C3G9"/>
    <property type="match status" value="5"/>
</dbReference>
<feature type="coiled-coil region" evidence="1">
    <location>
        <begin position="266"/>
        <end position="408"/>
    </location>
</feature>
<evidence type="ECO:0000256" key="1">
    <source>
        <dbReference type="SAM" id="Coils"/>
    </source>
</evidence>
<dbReference type="GO" id="GO:0005078">
    <property type="term" value="F:MAP-kinase scaffold activity"/>
    <property type="evidence" value="ECO:0007669"/>
    <property type="project" value="TreeGrafter"/>
</dbReference>
<evidence type="ECO:0000256" key="2">
    <source>
        <dbReference type="SAM" id="MobiDB-lite"/>
    </source>
</evidence>
<dbReference type="EMBL" id="JADGJW010000195">
    <property type="protein sequence ID" value="KAJ3222036.1"/>
    <property type="molecule type" value="Genomic_DNA"/>
</dbReference>
<feature type="domain" description="C3G9 VBS-like" evidence="4">
    <location>
        <begin position="459"/>
        <end position="562"/>
    </location>
</feature>